<feature type="transmembrane region" description="Helical" evidence="1">
    <location>
        <begin position="81"/>
        <end position="98"/>
    </location>
</feature>
<evidence type="ECO:0000313" key="3">
    <source>
        <dbReference type="Proteomes" id="UP001153642"/>
    </source>
</evidence>
<keyword evidence="1" id="KW-1133">Transmembrane helix</keyword>
<dbReference type="Proteomes" id="UP001153642">
    <property type="component" value="Unassembled WGS sequence"/>
</dbReference>
<name>A0ABT6FTI0_9FLAO</name>
<reference evidence="2" key="1">
    <citation type="submission" date="2022-11" db="EMBL/GenBank/DDBJ databases">
        <title>High-quality draft genome sequence of Galbibacter sp. strain CMA-7.</title>
        <authorList>
            <person name="Wei L."/>
            <person name="Dong C."/>
            <person name="Shao Z."/>
        </authorList>
    </citation>
    <scope>NUCLEOTIDE SEQUENCE</scope>
    <source>
        <strain evidence="2">CMA-7</strain>
    </source>
</reference>
<keyword evidence="1" id="KW-0472">Membrane</keyword>
<evidence type="ECO:0000313" key="2">
    <source>
        <dbReference type="EMBL" id="MDG3586579.1"/>
    </source>
</evidence>
<keyword evidence="3" id="KW-1185">Reference proteome</keyword>
<gene>
    <name evidence="2" type="ORF">OSR52_11945</name>
</gene>
<accession>A0ABT6FTI0</accession>
<feature type="transmembrane region" description="Helical" evidence="1">
    <location>
        <begin position="155"/>
        <end position="174"/>
    </location>
</feature>
<evidence type="ECO:0008006" key="4">
    <source>
        <dbReference type="Google" id="ProtNLM"/>
    </source>
</evidence>
<organism evidence="2 3">
    <name type="scientific">Galbibacter pacificus</name>
    <dbReference type="NCBI Taxonomy" id="2996052"/>
    <lineage>
        <taxon>Bacteria</taxon>
        <taxon>Pseudomonadati</taxon>
        <taxon>Bacteroidota</taxon>
        <taxon>Flavobacteriia</taxon>
        <taxon>Flavobacteriales</taxon>
        <taxon>Flavobacteriaceae</taxon>
        <taxon>Galbibacter</taxon>
    </lineage>
</organism>
<proteinExistence type="predicted"/>
<protein>
    <recommendedName>
        <fullName evidence="4">Transmembrane protein</fullName>
    </recommendedName>
</protein>
<keyword evidence="1" id="KW-0812">Transmembrane</keyword>
<feature type="transmembrane region" description="Helical" evidence="1">
    <location>
        <begin position="40"/>
        <end position="60"/>
    </location>
</feature>
<sequence length="201" mass="22855">MRVFSKLISYIFNPVFIPLAGTFLYFLLSPKYNSPEAKKLILLAIFIITVIIPFIFFLLLKNLGWVTNSKMTNPKERKIPLYICIILIYITLIKITPASYSTELYYYFVGILGALISCLIMVYFNFKASMHMMGISGLTTFVLGLSFHYEINITFGLALLILSIGSVATARLYLKSHNPSEVIAGVFIGTLPQFILFNYWL</sequence>
<dbReference type="RefSeq" id="WP_277900311.1">
    <property type="nucleotide sequence ID" value="NZ_JAPMUA010000004.1"/>
</dbReference>
<dbReference type="EMBL" id="JAPMUA010000004">
    <property type="protein sequence ID" value="MDG3586579.1"/>
    <property type="molecule type" value="Genomic_DNA"/>
</dbReference>
<feature type="transmembrane region" description="Helical" evidence="1">
    <location>
        <begin position="104"/>
        <end position="124"/>
    </location>
</feature>
<feature type="transmembrane region" description="Helical" evidence="1">
    <location>
        <begin position="7"/>
        <end position="28"/>
    </location>
</feature>
<feature type="transmembrane region" description="Helical" evidence="1">
    <location>
        <begin position="181"/>
        <end position="200"/>
    </location>
</feature>
<dbReference type="Gene3D" id="1.20.144.10">
    <property type="entry name" value="Phosphatidic acid phosphatase type 2/haloperoxidase"/>
    <property type="match status" value="1"/>
</dbReference>
<comment type="caution">
    <text evidence="2">The sequence shown here is derived from an EMBL/GenBank/DDBJ whole genome shotgun (WGS) entry which is preliminary data.</text>
</comment>
<evidence type="ECO:0000256" key="1">
    <source>
        <dbReference type="SAM" id="Phobius"/>
    </source>
</evidence>